<gene>
    <name evidence="2" type="ORF">ACFOZ9_04050</name>
</gene>
<sequence>MKTPPPTPPHGPLRWPQWQARLIALPGVLTLLSVLAVILGTPAPAVDATPRMTSSSVAPGLPELRPAPQPAPQTPLPAPPVPEPWRLVRGHERSGPVQGRAEAWQPRPDPIVWGRLQTDGG</sequence>
<evidence type="ECO:0000256" key="1">
    <source>
        <dbReference type="SAM" id="MobiDB-lite"/>
    </source>
</evidence>
<comment type="caution">
    <text evidence="2">The sequence shown here is derived from an EMBL/GenBank/DDBJ whole genome shotgun (WGS) entry which is preliminary data.</text>
</comment>
<dbReference type="EMBL" id="JBHSEH010000005">
    <property type="protein sequence ID" value="MFC4425374.1"/>
    <property type="molecule type" value="Genomic_DNA"/>
</dbReference>
<feature type="region of interest" description="Disordered" evidence="1">
    <location>
        <begin position="45"/>
        <end position="121"/>
    </location>
</feature>
<feature type="compositionally biased region" description="Pro residues" evidence="1">
    <location>
        <begin position="65"/>
        <end position="83"/>
    </location>
</feature>
<organism evidence="2 3">
    <name type="scientific">Deinococcus navajonensis</name>
    <dbReference type="NCBI Taxonomy" id="309884"/>
    <lineage>
        <taxon>Bacteria</taxon>
        <taxon>Thermotogati</taxon>
        <taxon>Deinococcota</taxon>
        <taxon>Deinococci</taxon>
        <taxon>Deinococcales</taxon>
        <taxon>Deinococcaceae</taxon>
        <taxon>Deinococcus</taxon>
    </lineage>
</organism>
<accession>A0ABV8XIG5</accession>
<proteinExistence type="predicted"/>
<evidence type="ECO:0000313" key="3">
    <source>
        <dbReference type="Proteomes" id="UP001595998"/>
    </source>
</evidence>
<dbReference type="RefSeq" id="WP_380036708.1">
    <property type="nucleotide sequence ID" value="NZ_JBHSEH010000005.1"/>
</dbReference>
<keyword evidence="3" id="KW-1185">Reference proteome</keyword>
<dbReference type="Proteomes" id="UP001595998">
    <property type="component" value="Unassembled WGS sequence"/>
</dbReference>
<reference evidence="3" key="1">
    <citation type="journal article" date="2019" name="Int. J. Syst. Evol. Microbiol.">
        <title>The Global Catalogue of Microorganisms (GCM) 10K type strain sequencing project: providing services to taxonomists for standard genome sequencing and annotation.</title>
        <authorList>
            <consortium name="The Broad Institute Genomics Platform"/>
            <consortium name="The Broad Institute Genome Sequencing Center for Infectious Disease"/>
            <person name="Wu L."/>
            <person name="Ma J."/>
        </authorList>
    </citation>
    <scope>NUCLEOTIDE SEQUENCE [LARGE SCALE GENOMIC DNA]</scope>
    <source>
        <strain evidence="3">CCUG 56029</strain>
    </source>
</reference>
<protein>
    <submittedName>
        <fullName evidence="2">Uncharacterized protein</fullName>
    </submittedName>
</protein>
<name>A0ABV8XIG5_9DEIO</name>
<evidence type="ECO:0000313" key="2">
    <source>
        <dbReference type="EMBL" id="MFC4425374.1"/>
    </source>
</evidence>